<dbReference type="EMBL" id="CAADRP010002040">
    <property type="protein sequence ID" value="VFU59611.1"/>
    <property type="molecule type" value="Genomic_DNA"/>
</dbReference>
<dbReference type="AlphaFoldDB" id="A0A6N2NCC7"/>
<protein>
    <submittedName>
        <fullName evidence="1">Uncharacterized protein</fullName>
    </submittedName>
</protein>
<name>A0A6N2NCC7_SALVM</name>
<organism evidence="1">
    <name type="scientific">Salix viminalis</name>
    <name type="common">Common osier</name>
    <name type="synonym">Basket willow</name>
    <dbReference type="NCBI Taxonomy" id="40686"/>
    <lineage>
        <taxon>Eukaryota</taxon>
        <taxon>Viridiplantae</taxon>
        <taxon>Streptophyta</taxon>
        <taxon>Embryophyta</taxon>
        <taxon>Tracheophyta</taxon>
        <taxon>Spermatophyta</taxon>
        <taxon>Magnoliopsida</taxon>
        <taxon>eudicotyledons</taxon>
        <taxon>Gunneridae</taxon>
        <taxon>Pentapetalae</taxon>
        <taxon>rosids</taxon>
        <taxon>fabids</taxon>
        <taxon>Malpighiales</taxon>
        <taxon>Salicaceae</taxon>
        <taxon>Saliceae</taxon>
        <taxon>Salix</taxon>
    </lineage>
</organism>
<gene>
    <name evidence="1" type="ORF">SVIM_LOCUS439238</name>
</gene>
<evidence type="ECO:0000313" key="1">
    <source>
        <dbReference type="EMBL" id="VFU59611.1"/>
    </source>
</evidence>
<sequence length="59" mass="6302">MQQVLSTSSINGGVLITSSINGGGFEEHTCKCVTDTPTKTYRGRRCPLSACLMNVFAYG</sequence>
<proteinExistence type="predicted"/>
<reference evidence="1" key="1">
    <citation type="submission" date="2019-03" db="EMBL/GenBank/DDBJ databases">
        <authorList>
            <person name="Mank J."/>
            <person name="Almeida P."/>
        </authorList>
    </citation>
    <scope>NUCLEOTIDE SEQUENCE</scope>
    <source>
        <strain evidence="1">78183</strain>
    </source>
</reference>
<accession>A0A6N2NCC7</accession>